<evidence type="ECO:0000313" key="2">
    <source>
        <dbReference type="EMBL" id="CAE8709704.1"/>
    </source>
</evidence>
<dbReference type="SUPFAM" id="SSF55785">
    <property type="entry name" value="PYP-like sensor domain (PAS domain)"/>
    <property type="match status" value="1"/>
</dbReference>
<evidence type="ECO:0000313" key="3">
    <source>
        <dbReference type="Proteomes" id="UP000626109"/>
    </source>
</evidence>
<dbReference type="AlphaFoldDB" id="A0A813KW32"/>
<gene>
    <name evidence="2" type="ORF">PGLA2088_LOCUS35590</name>
</gene>
<dbReference type="Gene3D" id="3.30.450.20">
    <property type="entry name" value="PAS domain"/>
    <property type="match status" value="1"/>
</dbReference>
<comment type="caution">
    <text evidence="2">The sequence shown here is derived from an EMBL/GenBank/DDBJ whole genome shotgun (WGS) entry which is preliminary data.</text>
</comment>
<dbReference type="Proteomes" id="UP000626109">
    <property type="component" value="Unassembled WGS sequence"/>
</dbReference>
<organism evidence="2 3">
    <name type="scientific">Polarella glacialis</name>
    <name type="common">Dinoflagellate</name>
    <dbReference type="NCBI Taxonomy" id="89957"/>
    <lineage>
        <taxon>Eukaryota</taxon>
        <taxon>Sar</taxon>
        <taxon>Alveolata</taxon>
        <taxon>Dinophyceae</taxon>
        <taxon>Suessiales</taxon>
        <taxon>Suessiaceae</taxon>
        <taxon>Polarella</taxon>
    </lineage>
</organism>
<dbReference type="EMBL" id="CAJNNW010031872">
    <property type="protein sequence ID" value="CAE8709704.1"/>
    <property type="molecule type" value="Genomic_DNA"/>
</dbReference>
<protein>
    <recommendedName>
        <fullName evidence="4">PAS domain-containing protein</fullName>
    </recommendedName>
</protein>
<accession>A0A813KW32</accession>
<feature type="compositionally biased region" description="Polar residues" evidence="1">
    <location>
        <begin position="41"/>
        <end position="62"/>
    </location>
</feature>
<name>A0A813KW32_POLGL</name>
<dbReference type="InterPro" id="IPR035965">
    <property type="entry name" value="PAS-like_dom_sf"/>
</dbReference>
<evidence type="ECO:0000256" key="1">
    <source>
        <dbReference type="SAM" id="MobiDB-lite"/>
    </source>
</evidence>
<feature type="region of interest" description="Disordered" evidence="1">
    <location>
        <begin position="41"/>
        <end position="63"/>
    </location>
</feature>
<sequence length="249" mass="26971">MQQAPKKQEEEYESALSPSEVLLGEMDAVDLSLKWKVSTSSDCSTRQSTGGSTPPLLQSTGDCKSERSLGALGTLGETTGTEQVFQALQREKRLAVLVADPELKDLPVLCCSEGFEALTGFNAESEVLGEPCLGLGHALSDLSCPEESPPVLSCPEECQVALAQGLDWAGLFPKMRKDGSTWMCLVCFTTCFINEKIYIIAVHADVTEDNIQLATSTCMSEAHDLCSYITEATIKAWLQTQWDVFPFGA</sequence>
<evidence type="ECO:0008006" key="4">
    <source>
        <dbReference type="Google" id="ProtNLM"/>
    </source>
</evidence>
<proteinExistence type="predicted"/>
<reference evidence="2" key="1">
    <citation type="submission" date="2021-02" db="EMBL/GenBank/DDBJ databases">
        <authorList>
            <person name="Dougan E. K."/>
            <person name="Rhodes N."/>
            <person name="Thang M."/>
            <person name="Chan C."/>
        </authorList>
    </citation>
    <scope>NUCLEOTIDE SEQUENCE</scope>
</reference>